<dbReference type="InterPro" id="IPR002557">
    <property type="entry name" value="Chitin-bd_dom"/>
</dbReference>
<reference evidence="2" key="1">
    <citation type="submission" date="2013-07" db="EMBL/GenBank/DDBJ databases">
        <authorList>
            <person name="Geib S."/>
        </authorList>
    </citation>
    <scope>NUCLEOTIDE SEQUENCE</scope>
</reference>
<feature type="domain" description="Chitin-binding type-2" evidence="1">
    <location>
        <begin position="216"/>
        <end position="278"/>
    </location>
</feature>
<feature type="non-terminal residue" evidence="2">
    <location>
        <position position="1"/>
    </location>
</feature>
<protein>
    <recommendedName>
        <fullName evidence="1">Chitin-binding type-2 domain-containing protein</fullName>
    </recommendedName>
</protein>
<dbReference type="Pfam" id="PF01607">
    <property type="entry name" value="CBM_14"/>
    <property type="match status" value="1"/>
</dbReference>
<dbReference type="EMBL" id="GAMC01015633">
    <property type="protein sequence ID" value="JAB90922.1"/>
    <property type="molecule type" value="mRNA"/>
</dbReference>
<dbReference type="SMART" id="SM00494">
    <property type="entry name" value="ChtBD2"/>
    <property type="match status" value="1"/>
</dbReference>
<name>W8AXN8_CERCA</name>
<dbReference type="SUPFAM" id="SSF57625">
    <property type="entry name" value="Invertebrate chitin-binding proteins"/>
    <property type="match status" value="1"/>
</dbReference>
<reference evidence="2" key="2">
    <citation type="journal article" date="2014" name="BMC Genomics">
        <title>A genomic perspective to assessing quality of mass-reared SIT flies used in Mediterranean fruit fly (Ceratitis capitata) eradication in California.</title>
        <authorList>
            <person name="Calla B."/>
            <person name="Hall B."/>
            <person name="Hou S."/>
            <person name="Geib S.M."/>
        </authorList>
    </citation>
    <scope>NUCLEOTIDE SEQUENCE</scope>
</reference>
<dbReference type="PROSITE" id="PS50940">
    <property type="entry name" value="CHIT_BIND_II"/>
    <property type="match status" value="1"/>
</dbReference>
<sequence length="278" mass="29997">RSVEFCVVKGVLNIKNTLISTFKKNIYMKMLSKLLTLCIVLAVAPLIPVDAADQCGECMESNFVQCINETSYIICYEETATMAPIDEEVYNCPANQFCTNSVNVCESNPDGENIISVCSSGTNTACSSCTGKANGALICLSSTQFAICRSNVASNPLSCNAGQLCSEELVSKQGLKKVCAPQSVLDYFELTSCNIEETVTPQPTSPATPSTTVNPLTECENAGVSSAYFQIPYPDFCKSYIYCERNGSTYISLVMNCKSGQFYSEAQKTCITATSCPQ</sequence>
<dbReference type="InterPro" id="IPR036508">
    <property type="entry name" value="Chitin-bd_dom_sf"/>
</dbReference>
<evidence type="ECO:0000259" key="1">
    <source>
        <dbReference type="PROSITE" id="PS50940"/>
    </source>
</evidence>
<dbReference type="GO" id="GO:0005576">
    <property type="term" value="C:extracellular region"/>
    <property type="evidence" value="ECO:0007669"/>
    <property type="project" value="InterPro"/>
</dbReference>
<dbReference type="AlphaFoldDB" id="W8AXN8"/>
<organism evidence="2">
    <name type="scientific">Ceratitis capitata</name>
    <name type="common">Mediterranean fruit fly</name>
    <name type="synonym">Tephritis capitata</name>
    <dbReference type="NCBI Taxonomy" id="7213"/>
    <lineage>
        <taxon>Eukaryota</taxon>
        <taxon>Metazoa</taxon>
        <taxon>Ecdysozoa</taxon>
        <taxon>Arthropoda</taxon>
        <taxon>Hexapoda</taxon>
        <taxon>Insecta</taxon>
        <taxon>Pterygota</taxon>
        <taxon>Neoptera</taxon>
        <taxon>Endopterygota</taxon>
        <taxon>Diptera</taxon>
        <taxon>Brachycera</taxon>
        <taxon>Muscomorpha</taxon>
        <taxon>Tephritoidea</taxon>
        <taxon>Tephritidae</taxon>
        <taxon>Ceratitis</taxon>
        <taxon>Ceratitis</taxon>
    </lineage>
</organism>
<evidence type="ECO:0000313" key="2">
    <source>
        <dbReference type="EMBL" id="JAB90922.1"/>
    </source>
</evidence>
<proteinExistence type="evidence at transcript level"/>
<dbReference type="GO" id="GO:0008061">
    <property type="term" value="F:chitin binding"/>
    <property type="evidence" value="ECO:0007669"/>
    <property type="project" value="InterPro"/>
</dbReference>
<dbReference type="OrthoDB" id="7987789at2759"/>
<accession>W8AXN8</accession>